<organism evidence="2 3">
    <name type="scientific">Mugilogobius chulae</name>
    <name type="common">yellowstripe goby</name>
    <dbReference type="NCBI Taxonomy" id="88201"/>
    <lineage>
        <taxon>Eukaryota</taxon>
        <taxon>Metazoa</taxon>
        <taxon>Chordata</taxon>
        <taxon>Craniata</taxon>
        <taxon>Vertebrata</taxon>
        <taxon>Euteleostomi</taxon>
        <taxon>Actinopterygii</taxon>
        <taxon>Neopterygii</taxon>
        <taxon>Teleostei</taxon>
        <taxon>Neoteleostei</taxon>
        <taxon>Acanthomorphata</taxon>
        <taxon>Gobiaria</taxon>
        <taxon>Gobiiformes</taxon>
        <taxon>Gobioidei</taxon>
        <taxon>Gobiidae</taxon>
        <taxon>Gobionellinae</taxon>
        <taxon>Mugilogobius</taxon>
    </lineage>
</organism>
<protein>
    <submittedName>
        <fullName evidence="2">Uncharacterized protein</fullName>
    </submittedName>
</protein>
<gene>
    <name evidence="2" type="ORF">WMY93_015444</name>
</gene>
<accession>A0AAW0NST3</accession>
<name>A0AAW0NST3_9GOBI</name>
<keyword evidence="3" id="KW-1185">Reference proteome</keyword>
<sequence>MSKKISVLDSQTPPNLVGTLTPIEKDLCVFGAFFRMISEKYYIVRDFFEALTPASSRHCVPDYCCTYKRKTSGVLYTDSSGVYLRVKESSNAASRTAGGKYYQSDAEPGTLNP</sequence>
<evidence type="ECO:0000313" key="3">
    <source>
        <dbReference type="Proteomes" id="UP001460270"/>
    </source>
</evidence>
<proteinExistence type="predicted"/>
<evidence type="ECO:0000313" key="2">
    <source>
        <dbReference type="EMBL" id="KAK7906832.1"/>
    </source>
</evidence>
<comment type="caution">
    <text evidence="2">The sequence shown here is derived from an EMBL/GenBank/DDBJ whole genome shotgun (WGS) entry which is preliminary data.</text>
</comment>
<reference evidence="3" key="1">
    <citation type="submission" date="2024-04" db="EMBL/GenBank/DDBJ databases">
        <title>Salinicola lusitanus LLJ914,a marine bacterium isolated from the Okinawa Trough.</title>
        <authorList>
            <person name="Li J."/>
        </authorList>
    </citation>
    <scope>NUCLEOTIDE SEQUENCE [LARGE SCALE GENOMIC DNA]</scope>
</reference>
<dbReference type="EMBL" id="JBBPFD010000011">
    <property type="protein sequence ID" value="KAK7906832.1"/>
    <property type="molecule type" value="Genomic_DNA"/>
</dbReference>
<evidence type="ECO:0000256" key="1">
    <source>
        <dbReference type="SAM" id="MobiDB-lite"/>
    </source>
</evidence>
<dbReference type="AlphaFoldDB" id="A0AAW0NST3"/>
<dbReference type="Proteomes" id="UP001460270">
    <property type="component" value="Unassembled WGS sequence"/>
</dbReference>
<feature type="region of interest" description="Disordered" evidence="1">
    <location>
        <begin position="90"/>
        <end position="113"/>
    </location>
</feature>